<feature type="non-terminal residue" evidence="2">
    <location>
        <position position="182"/>
    </location>
</feature>
<organism evidence="2 3">
    <name type="scientific">Hesseltinella vesiculosa</name>
    <dbReference type="NCBI Taxonomy" id="101127"/>
    <lineage>
        <taxon>Eukaryota</taxon>
        <taxon>Fungi</taxon>
        <taxon>Fungi incertae sedis</taxon>
        <taxon>Mucoromycota</taxon>
        <taxon>Mucoromycotina</taxon>
        <taxon>Mucoromycetes</taxon>
        <taxon>Mucorales</taxon>
        <taxon>Cunninghamellaceae</taxon>
        <taxon>Hesseltinella</taxon>
    </lineage>
</organism>
<comment type="caution">
    <text evidence="2">The sequence shown here is derived from an EMBL/GenBank/DDBJ whole genome shotgun (WGS) entry which is preliminary data.</text>
</comment>
<evidence type="ECO:0000313" key="3">
    <source>
        <dbReference type="Proteomes" id="UP000242146"/>
    </source>
</evidence>
<sequence>MDNFYLQFQTSDVKDDCLQAHRPHHLSHSSQVMTKTTAFRPIVLLILPTVPNKRCQRRLPSGPSSSSSCPQFQTSDDKDDCLQAHRPHHLSRSSQVMSKTTAFRPIVLLILPTVPNKRCKRRLPSGPSSSSSFPQFPSDDKDDCLQAHRPHHLSRSSQVMTKTTAFRPIVLLILPTVPNKRC</sequence>
<proteinExistence type="predicted"/>
<accession>A0A1X2GN72</accession>
<name>A0A1X2GN72_9FUNG</name>
<feature type="compositionally biased region" description="Low complexity" evidence="1">
    <location>
        <begin position="124"/>
        <end position="137"/>
    </location>
</feature>
<feature type="compositionally biased region" description="Low complexity" evidence="1">
    <location>
        <begin position="60"/>
        <end position="70"/>
    </location>
</feature>
<reference evidence="2 3" key="1">
    <citation type="submission" date="2016-07" db="EMBL/GenBank/DDBJ databases">
        <title>Pervasive Adenine N6-methylation of Active Genes in Fungi.</title>
        <authorList>
            <consortium name="DOE Joint Genome Institute"/>
            <person name="Mondo S.J."/>
            <person name="Dannebaum R.O."/>
            <person name="Kuo R.C."/>
            <person name="Labutti K."/>
            <person name="Haridas S."/>
            <person name="Kuo A."/>
            <person name="Salamov A."/>
            <person name="Ahrendt S.R."/>
            <person name="Lipzen A."/>
            <person name="Sullivan W."/>
            <person name="Andreopoulos W.B."/>
            <person name="Clum A."/>
            <person name="Lindquist E."/>
            <person name="Daum C."/>
            <person name="Ramamoorthy G.K."/>
            <person name="Gryganskyi A."/>
            <person name="Culley D."/>
            <person name="Magnuson J.K."/>
            <person name="James T.Y."/>
            <person name="O'Malley M.A."/>
            <person name="Stajich J.E."/>
            <person name="Spatafora J.W."/>
            <person name="Visel A."/>
            <person name="Grigoriev I.V."/>
        </authorList>
    </citation>
    <scope>NUCLEOTIDE SEQUENCE [LARGE SCALE GENOMIC DNA]</scope>
    <source>
        <strain evidence="2 3">NRRL 3301</strain>
    </source>
</reference>
<dbReference type="EMBL" id="MCGT01000008">
    <property type="protein sequence ID" value="ORX57620.1"/>
    <property type="molecule type" value="Genomic_DNA"/>
</dbReference>
<dbReference type="Proteomes" id="UP000242146">
    <property type="component" value="Unassembled WGS sequence"/>
</dbReference>
<dbReference type="AlphaFoldDB" id="A0A1X2GN72"/>
<feature type="region of interest" description="Disordered" evidence="1">
    <location>
        <begin position="54"/>
        <end position="96"/>
    </location>
</feature>
<keyword evidence="3" id="KW-1185">Reference proteome</keyword>
<evidence type="ECO:0000256" key="1">
    <source>
        <dbReference type="SAM" id="MobiDB-lite"/>
    </source>
</evidence>
<gene>
    <name evidence="2" type="ORF">DM01DRAFT_1334218</name>
</gene>
<protein>
    <submittedName>
        <fullName evidence="2">Uncharacterized protein</fullName>
    </submittedName>
</protein>
<feature type="region of interest" description="Disordered" evidence="1">
    <location>
        <begin position="119"/>
        <end position="142"/>
    </location>
</feature>
<evidence type="ECO:0000313" key="2">
    <source>
        <dbReference type="EMBL" id="ORX57620.1"/>
    </source>
</evidence>